<dbReference type="GO" id="GO:0008168">
    <property type="term" value="F:methyltransferase activity"/>
    <property type="evidence" value="ECO:0007669"/>
    <property type="project" value="UniProtKB-KW"/>
</dbReference>
<dbReference type="EC" id="2.1.1.-" evidence="3"/>
<evidence type="ECO:0000313" key="3">
    <source>
        <dbReference type="EMBL" id="MFD0705148.1"/>
    </source>
</evidence>
<dbReference type="Proteomes" id="UP001597036">
    <property type="component" value="Unassembled WGS sequence"/>
</dbReference>
<reference evidence="4" key="1">
    <citation type="journal article" date="2019" name="Int. J. Syst. Evol. Microbiol.">
        <title>The Global Catalogue of Microorganisms (GCM) 10K type strain sequencing project: providing services to taxonomists for standard genome sequencing and annotation.</title>
        <authorList>
            <consortium name="The Broad Institute Genomics Platform"/>
            <consortium name="The Broad Institute Genome Sequencing Center for Infectious Disease"/>
            <person name="Wu L."/>
            <person name="Ma J."/>
        </authorList>
    </citation>
    <scope>NUCLEOTIDE SEQUENCE [LARGE SCALE GENOMIC DNA]</scope>
    <source>
        <strain evidence="4">CCM 8604</strain>
    </source>
</reference>
<proteinExistence type="predicted"/>
<dbReference type="Gene3D" id="3.30.428.10">
    <property type="entry name" value="HIT-like"/>
    <property type="match status" value="1"/>
</dbReference>
<name>A0ABW2Y8K9_9BIFI</name>
<dbReference type="Pfam" id="PF01230">
    <property type="entry name" value="HIT"/>
    <property type="match status" value="1"/>
</dbReference>
<dbReference type="SUPFAM" id="SSF54197">
    <property type="entry name" value="HIT-like"/>
    <property type="match status" value="1"/>
</dbReference>
<comment type="caution">
    <text evidence="3">The sequence shown here is derived from an EMBL/GenBank/DDBJ whole genome shotgun (WGS) entry which is preliminary data.</text>
</comment>
<protein>
    <submittedName>
        <fullName evidence="3">HIT family protein</fullName>
        <ecNumber evidence="3">2.1.1.-</ecNumber>
    </submittedName>
</protein>
<sequence length="133" mass="14893">MFCTIAHHKMPAHIIYEDSSTIAFLDINPYSYGHTLVIPKIHTLNILTATDETLGHVMHTVKLVSNHYINDCGYDGITVLSACNEVANQSIPHLHIHIVPRKNDDSLSALSDVFSQTHSYDLNEGEQILTMRP</sequence>
<dbReference type="InterPro" id="IPR019808">
    <property type="entry name" value="Histidine_triad_CS"/>
</dbReference>
<dbReference type="EMBL" id="JBHTHQ010000021">
    <property type="protein sequence ID" value="MFD0705148.1"/>
    <property type="molecule type" value="Genomic_DNA"/>
</dbReference>
<dbReference type="PANTHER" id="PTHR46648:SF1">
    <property type="entry name" value="ADENOSINE 5'-MONOPHOSPHORAMIDASE HNT1"/>
    <property type="match status" value="1"/>
</dbReference>
<evidence type="ECO:0000259" key="2">
    <source>
        <dbReference type="PROSITE" id="PS51084"/>
    </source>
</evidence>
<keyword evidence="3" id="KW-0489">Methyltransferase</keyword>
<evidence type="ECO:0000256" key="1">
    <source>
        <dbReference type="PROSITE-ProRule" id="PRU00464"/>
    </source>
</evidence>
<accession>A0ABW2Y8K9</accession>
<dbReference type="InterPro" id="IPR001310">
    <property type="entry name" value="Histidine_triad_HIT"/>
</dbReference>
<keyword evidence="3" id="KW-0808">Transferase</keyword>
<dbReference type="InterPro" id="IPR036265">
    <property type="entry name" value="HIT-like_sf"/>
</dbReference>
<feature type="domain" description="HIT" evidence="2">
    <location>
        <begin position="1"/>
        <end position="108"/>
    </location>
</feature>
<dbReference type="PROSITE" id="PS00892">
    <property type="entry name" value="HIT_1"/>
    <property type="match status" value="1"/>
</dbReference>
<evidence type="ECO:0000313" key="4">
    <source>
        <dbReference type="Proteomes" id="UP001597036"/>
    </source>
</evidence>
<organism evidence="3 4">
    <name type="scientific">Alloscardovia venturai</name>
    <dbReference type="NCBI Taxonomy" id="1769421"/>
    <lineage>
        <taxon>Bacteria</taxon>
        <taxon>Bacillati</taxon>
        <taxon>Actinomycetota</taxon>
        <taxon>Actinomycetes</taxon>
        <taxon>Bifidobacteriales</taxon>
        <taxon>Bifidobacteriaceae</taxon>
        <taxon>Alloscardovia</taxon>
    </lineage>
</organism>
<dbReference type="InterPro" id="IPR011146">
    <property type="entry name" value="HIT-like"/>
</dbReference>
<dbReference type="PANTHER" id="PTHR46648">
    <property type="entry name" value="HIT FAMILY PROTEIN 1"/>
    <property type="match status" value="1"/>
</dbReference>
<keyword evidence="4" id="KW-1185">Reference proteome</keyword>
<dbReference type="PRINTS" id="PR00332">
    <property type="entry name" value="HISTRIAD"/>
</dbReference>
<gene>
    <name evidence="3" type="ORF">ACFQY8_05245</name>
</gene>
<dbReference type="PROSITE" id="PS51084">
    <property type="entry name" value="HIT_2"/>
    <property type="match status" value="1"/>
</dbReference>
<dbReference type="GO" id="GO:0032259">
    <property type="term" value="P:methylation"/>
    <property type="evidence" value="ECO:0007669"/>
    <property type="project" value="UniProtKB-KW"/>
</dbReference>
<feature type="short sequence motif" description="Histidine triad motif" evidence="1">
    <location>
        <begin position="93"/>
        <end position="97"/>
    </location>
</feature>